<feature type="domain" description="Pyrrolo-quinoline quinone repeat" evidence="2">
    <location>
        <begin position="39"/>
        <end position="137"/>
    </location>
</feature>
<protein>
    <submittedName>
        <fullName evidence="3">GPI-anchored surface protein, putative</fullName>
    </submittedName>
</protein>
<dbReference type="InterPro" id="IPR011047">
    <property type="entry name" value="Quinoprotein_ADH-like_sf"/>
</dbReference>
<dbReference type="Pfam" id="PF13360">
    <property type="entry name" value="PQQ_2"/>
    <property type="match status" value="2"/>
</dbReference>
<dbReference type="VEuPathDB" id="TriTrypDB:BSAL_61395"/>
<feature type="chain" id="PRO_5006621458" evidence="1">
    <location>
        <begin position="27"/>
        <end position="410"/>
    </location>
</feature>
<feature type="domain" description="Pyrrolo-quinoline quinone repeat" evidence="2">
    <location>
        <begin position="273"/>
        <end position="403"/>
    </location>
</feature>
<evidence type="ECO:0000313" key="3">
    <source>
        <dbReference type="EMBL" id="CUF32412.1"/>
    </source>
</evidence>
<dbReference type="InterPro" id="IPR002372">
    <property type="entry name" value="PQQ_rpt_dom"/>
</dbReference>
<organism evidence="3 4">
    <name type="scientific">Bodo saltans</name>
    <name type="common">Flagellated protozoan</name>
    <dbReference type="NCBI Taxonomy" id="75058"/>
    <lineage>
        <taxon>Eukaryota</taxon>
        <taxon>Discoba</taxon>
        <taxon>Euglenozoa</taxon>
        <taxon>Kinetoplastea</taxon>
        <taxon>Metakinetoplastina</taxon>
        <taxon>Eubodonida</taxon>
        <taxon>Bodonidae</taxon>
        <taxon>Bodo</taxon>
    </lineage>
</organism>
<dbReference type="AlphaFoldDB" id="A0A0S4IRG4"/>
<dbReference type="SUPFAM" id="SSF50998">
    <property type="entry name" value="Quinoprotein alcohol dehydrogenase-like"/>
    <property type="match status" value="1"/>
</dbReference>
<accession>A0A0S4IRG4</accession>
<keyword evidence="4" id="KW-1185">Reference proteome</keyword>
<feature type="signal peptide" evidence="1">
    <location>
        <begin position="1"/>
        <end position="26"/>
    </location>
</feature>
<dbReference type="Proteomes" id="UP000051952">
    <property type="component" value="Unassembled WGS sequence"/>
</dbReference>
<dbReference type="EMBL" id="CYKH01000299">
    <property type="protein sequence ID" value="CUF32412.1"/>
    <property type="molecule type" value="Genomic_DNA"/>
</dbReference>
<proteinExistence type="predicted"/>
<name>A0A0S4IRG4_BODSA</name>
<dbReference type="PANTHER" id="PTHR34512">
    <property type="entry name" value="CELL SURFACE PROTEIN"/>
    <property type="match status" value="1"/>
</dbReference>
<dbReference type="Gene3D" id="2.130.10.10">
    <property type="entry name" value="YVTN repeat-like/Quinoprotein amine dehydrogenase"/>
    <property type="match status" value="2"/>
</dbReference>
<evidence type="ECO:0000313" key="4">
    <source>
        <dbReference type="Proteomes" id="UP000051952"/>
    </source>
</evidence>
<gene>
    <name evidence="3" type="ORF">BSAL_61395</name>
</gene>
<keyword evidence="1" id="KW-0732">Signal</keyword>
<sequence length="410" mass="43209">MALPHIPMAAVVPSVLLLLCIGCSNAAVLEATPSASPNMRWNISVGADEVVMNPFISGTVTLVPTNTSVYAIDLHTGLLLWKSVLTVPNTTSYACSSVGYVSACGPLVYVGCIDKVAALFATNGTVAWTKAIPPATTPAYNPSRHVRADCTPDAPEWLFVASFNAPLLLLSAYDGTLIRDFSDAFPGTFAKDHVHVTNERIVFLNTWTSAAARPPTVAPIGVATVGNGELFSAAVVLDRLSMEVAYIIGNAVNLLVDDHSHQLFVRFSVNTTQTVVAYHLGTGALRWSASEPGLFATFDYFSNNGRLFMATSMVNDAYPNNLTAYNASTGEVLWKQVIGFFYLLAGDEAVFAMGTVTHTKAYAAATGEILWENGAVAVNDGAVGDGAVVFGTSTGILALDIANNGTVSTL</sequence>
<dbReference type="InterPro" id="IPR015943">
    <property type="entry name" value="WD40/YVTN_repeat-like_dom_sf"/>
</dbReference>
<reference evidence="4" key="1">
    <citation type="submission" date="2015-09" db="EMBL/GenBank/DDBJ databases">
        <authorList>
            <consortium name="Pathogen Informatics"/>
        </authorList>
    </citation>
    <scope>NUCLEOTIDE SEQUENCE [LARGE SCALE GENOMIC DNA]</scope>
    <source>
        <strain evidence="4">Lake Konstanz</strain>
    </source>
</reference>
<evidence type="ECO:0000259" key="2">
    <source>
        <dbReference type="Pfam" id="PF13360"/>
    </source>
</evidence>
<dbReference type="PANTHER" id="PTHR34512:SF30">
    <property type="entry name" value="OUTER MEMBRANE PROTEIN ASSEMBLY FACTOR BAMB"/>
    <property type="match status" value="1"/>
</dbReference>
<evidence type="ECO:0000256" key="1">
    <source>
        <dbReference type="SAM" id="SignalP"/>
    </source>
</evidence>